<dbReference type="PIRSF" id="PIRSF005485">
    <property type="entry name" value="HrcA"/>
    <property type="match status" value="1"/>
</dbReference>
<dbReference type="HAMAP" id="MF_00081">
    <property type="entry name" value="HrcA"/>
    <property type="match status" value="1"/>
</dbReference>
<dbReference type="InterPro" id="IPR002571">
    <property type="entry name" value="HrcA"/>
</dbReference>
<dbReference type="Proteomes" id="UP001057291">
    <property type="component" value="Unassembled WGS sequence"/>
</dbReference>
<dbReference type="Gene3D" id="1.10.10.10">
    <property type="entry name" value="Winged helix-like DNA-binding domain superfamily/Winged helix DNA-binding domain"/>
    <property type="match status" value="1"/>
</dbReference>
<dbReference type="RefSeq" id="WP_282200345.1">
    <property type="nucleotide sequence ID" value="NZ_BOQE01000001.1"/>
</dbReference>
<evidence type="ECO:0000256" key="1">
    <source>
        <dbReference type="ARBA" id="ARBA00022491"/>
    </source>
</evidence>
<dbReference type="NCBIfam" id="TIGR00331">
    <property type="entry name" value="hrcA"/>
    <property type="match status" value="1"/>
</dbReference>
<evidence type="ECO:0000256" key="2">
    <source>
        <dbReference type="ARBA" id="ARBA00023015"/>
    </source>
</evidence>
<dbReference type="EMBL" id="BOQE01000001">
    <property type="protein sequence ID" value="GIM47353.1"/>
    <property type="molecule type" value="Genomic_DNA"/>
</dbReference>
<dbReference type="InterPro" id="IPR036390">
    <property type="entry name" value="WH_DNA-bd_sf"/>
</dbReference>
<dbReference type="GO" id="GO:0003677">
    <property type="term" value="F:DNA binding"/>
    <property type="evidence" value="ECO:0007669"/>
    <property type="project" value="InterPro"/>
</dbReference>
<dbReference type="SUPFAM" id="SSF46785">
    <property type="entry name" value="Winged helix' DNA-binding domain"/>
    <property type="match status" value="1"/>
</dbReference>
<dbReference type="AlphaFoldDB" id="A0AAV4LI62"/>
<dbReference type="Gene3D" id="3.30.390.60">
    <property type="entry name" value="Heat-inducible transcription repressor hrca homolog, domain 3"/>
    <property type="match status" value="1"/>
</dbReference>
<organism evidence="7 8">
    <name type="scientific">Collibacillus ludicampi</name>
    <dbReference type="NCBI Taxonomy" id="2771369"/>
    <lineage>
        <taxon>Bacteria</taxon>
        <taxon>Bacillati</taxon>
        <taxon>Bacillota</taxon>
        <taxon>Bacilli</taxon>
        <taxon>Bacillales</taxon>
        <taxon>Alicyclobacillaceae</taxon>
        <taxon>Collibacillus</taxon>
    </lineage>
</organism>
<accession>A0AAV4LI62</accession>
<keyword evidence="8" id="KW-1185">Reference proteome</keyword>
<dbReference type="InterPro" id="IPR021153">
    <property type="entry name" value="HrcA_C"/>
</dbReference>
<evidence type="ECO:0000259" key="6">
    <source>
        <dbReference type="Pfam" id="PF01628"/>
    </source>
</evidence>
<evidence type="ECO:0000256" key="4">
    <source>
        <dbReference type="ARBA" id="ARBA00023163"/>
    </source>
</evidence>
<comment type="caution">
    <text evidence="7">The sequence shown here is derived from an EMBL/GenBank/DDBJ whole genome shotgun (WGS) entry which is preliminary data.</text>
</comment>
<comment type="similarity">
    <text evidence="5">Belongs to the HrcA family.</text>
</comment>
<comment type="function">
    <text evidence="5">Negative regulator of class I heat shock genes (grpE-dnaK-dnaJ and groELS operons). Prevents heat-shock induction of these operons.</text>
</comment>
<evidence type="ECO:0000256" key="3">
    <source>
        <dbReference type="ARBA" id="ARBA00023016"/>
    </source>
</evidence>
<gene>
    <name evidence="5 7" type="primary">hrcA</name>
    <name evidence="7" type="ORF">DNHGIG_29020</name>
</gene>
<sequence length="342" mass="38641">MLTERQQLILRIIVDDYVQSAEPVGSRLISKHIEVSLSPASIRNVMADLEEMGYLEQPHISSGRVPSEKGYRFYVDHLLPPVSVSEEEVRAIRRLLMERIDEMEQVVQQTAQILSSLTNYTSIVLGPQIYEQTLKHLQLIPLHERSAVAIMVTNTGRVENKKVTVPEGISLDEIRKLVAILNEKLTGTPIYQIKKRLYDEIAHELRRYMEQFEGAMDLFNQIVKTDANERIYLGGTAKILDQPEFRDVEKLRPLLDILEQSKTVVQLLGANEEPGIRVRIGQENDVDEFKNCSVISASYAIDGKHVGAIGVIGPTRMDYARVIKIINHLAAGLSAALTRLHK</sequence>
<dbReference type="SUPFAM" id="SSF55781">
    <property type="entry name" value="GAF domain-like"/>
    <property type="match status" value="1"/>
</dbReference>
<dbReference type="InterPro" id="IPR036388">
    <property type="entry name" value="WH-like_DNA-bd_sf"/>
</dbReference>
<name>A0AAV4LI62_9BACL</name>
<dbReference type="GO" id="GO:0045892">
    <property type="term" value="P:negative regulation of DNA-templated transcription"/>
    <property type="evidence" value="ECO:0007669"/>
    <property type="project" value="UniProtKB-UniRule"/>
</dbReference>
<proteinExistence type="inferred from homology"/>
<dbReference type="PANTHER" id="PTHR34824:SF1">
    <property type="entry name" value="HEAT-INDUCIBLE TRANSCRIPTION REPRESSOR HRCA"/>
    <property type="match status" value="1"/>
</dbReference>
<dbReference type="InterPro" id="IPR029016">
    <property type="entry name" value="GAF-like_dom_sf"/>
</dbReference>
<feature type="domain" description="Heat-inducible transcription repressor HrcA C-terminal" evidence="6">
    <location>
        <begin position="104"/>
        <end position="323"/>
    </location>
</feature>
<protein>
    <recommendedName>
        <fullName evidence="5">Heat-inducible transcription repressor HrcA</fullName>
    </recommendedName>
</protein>
<dbReference type="PANTHER" id="PTHR34824">
    <property type="entry name" value="HEAT-INDUCIBLE TRANSCRIPTION REPRESSOR HRCA"/>
    <property type="match status" value="1"/>
</dbReference>
<keyword evidence="3 5" id="KW-0346">Stress response</keyword>
<evidence type="ECO:0000313" key="7">
    <source>
        <dbReference type="EMBL" id="GIM47353.1"/>
    </source>
</evidence>
<keyword evidence="1 5" id="KW-0678">Repressor</keyword>
<evidence type="ECO:0000313" key="8">
    <source>
        <dbReference type="Proteomes" id="UP001057291"/>
    </source>
</evidence>
<keyword evidence="4 5" id="KW-0804">Transcription</keyword>
<keyword evidence="2 5" id="KW-0805">Transcription regulation</keyword>
<dbReference type="Pfam" id="PF01628">
    <property type="entry name" value="HrcA"/>
    <property type="match status" value="1"/>
</dbReference>
<reference evidence="7" key="1">
    <citation type="journal article" date="2023" name="Int. J. Syst. Evol. Microbiol.">
        <title>Collibacillus ludicampi gen. nov., sp. nov., a new soil bacterium of the family Alicyclobacillaceae.</title>
        <authorList>
            <person name="Jojima T."/>
            <person name="Ioku Y."/>
            <person name="Fukuta Y."/>
            <person name="Shirasaka N."/>
            <person name="Matsumura Y."/>
            <person name="Mori M."/>
        </authorList>
    </citation>
    <scope>NUCLEOTIDE SEQUENCE</scope>
    <source>
        <strain evidence="7">TP075</strain>
    </source>
</reference>
<evidence type="ECO:0000256" key="5">
    <source>
        <dbReference type="HAMAP-Rule" id="MF_00081"/>
    </source>
</evidence>
<dbReference type="InterPro" id="IPR023120">
    <property type="entry name" value="WHTH_transcript_rep_HrcA_IDD"/>
</dbReference>
<dbReference type="Gene3D" id="3.30.450.40">
    <property type="match status" value="1"/>
</dbReference>